<dbReference type="SUPFAM" id="SSF81296">
    <property type="entry name" value="E set domains"/>
    <property type="match status" value="1"/>
</dbReference>
<sequence>MNYTLSDQQIEGYMSGALFPTTIFSDAVEDHEQDQSNEFVIKLEDGDSVPYTGTLPKDIPRKRSFPSLGTSRYSPDENSFLSPSPNSPEKFKRVNFKTSPPSYGETPPYLNGTLPPEPMNFHSTDGARRRRTVSNTSHSEMQSMLTACAAELNNILDVSANQKTGSCISLEIKTALPTKIRPSYPSCEGSRGTIKTDSGDNVELSVINNMADSLMAILITAIVLPPDNCDGVAKPHPHFKAYPVGEISGQEFQLSGNLTAVGAQRRLARGENSLPVDVGIMRQKKSSSRTPRLQRDGHIIFCICAMDQVEDEWKVADWAQVFSNVINIDQPQGAPVVTNLSLTKCPMEGNVYVGVKGRNLLPRTDDASVTFYDPKKKWRQKAEISSEVTTKESLLFKVPPYPLEKLYGEGPYPHEIRVSIYFKVDQRDSERATSFAYFREDNMSTNHEGNALRRQLTKPRMANTKKSAPSAGLQYVTPSFLAPDDVSNILQQVENSSGSLEQMEWAENGSNSDLHSRSFAQLVQAVTPGYTLPDIRMPLCDRALDTQTSVESDVMFADMSDTQMSAGEENFWGEDFKPF</sequence>
<keyword evidence="3" id="KW-1185">Reference proteome</keyword>
<dbReference type="Proteomes" id="UP000593567">
    <property type="component" value="Unassembled WGS sequence"/>
</dbReference>
<gene>
    <name evidence="2" type="ORF">EB796_017532</name>
</gene>
<protein>
    <submittedName>
        <fullName evidence="2">Uncharacterized protein</fullName>
    </submittedName>
</protein>
<accession>A0A7J7JDN5</accession>
<reference evidence="2" key="1">
    <citation type="submission" date="2020-06" db="EMBL/GenBank/DDBJ databases">
        <title>Draft genome of Bugula neritina, a colonial animal packing powerful symbionts and potential medicines.</title>
        <authorList>
            <person name="Rayko M."/>
        </authorList>
    </citation>
    <scope>NUCLEOTIDE SEQUENCE [LARGE SCALE GENOMIC DNA]</scope>
    <source>
        <strain evidence="2">Kwan_BN1</strain>
    </source>
</reference>
<name>A0A7J7JDN5_BUGNE</name>
<organism evidence="2 3">
    <name type="scientific">Bugula neritina</name>
    <name type="common">Brown bryozoan</name>
    <name type="synonym">Sertularia neritina</name>
    <dbReference type="NCBI Taxonomy" id="10212"/>
    <lineage>
        <taxon>Eukaryota</taxon>
        <taxon>Metazoa</taxon>
        <taxon>Spiralia</taxon>
        <taxon>Lophotrochozoa</taxon>
        <taxon>Bryozoa</taxon>
        <taxon>Gymnolaemata</taxon>
        <taxon>Cheilostomatida</taxon>
        <taxon>Flustrina</taxon>
        <taxon>Buguloidea</taxon>
        <taxon>Bugulidae</taxon>
        <taxon>Bugula</taxon>
    </lineage>
</organism>
<evidence type="ECO:0000256" key="1">
    <source>
        <dbReference type="SAM" id="MobiDB-lite"/>
    </source>
</evidence>
<dbReference type="AlphaFoldDB" id="A0A7J7JDN5"/>
<proteinExistence type="predicted"/>
<evidence type="ECO:0000313" key="3">
    <source>
        <dbReference type="Proteomes" id="UP000593567"/>
    </source>
</evidence>
<comment type="caution">
    <text evidence="2">The sequence shown here is derived from an EMBL/GenBank/DDBJ whole genome shotgun (WGS) entry which is preliminary data.</text>
</comment>
<feature type="compositionally biased region" description="Polar residues" evidence="1">
    <location>
        <begin position="67"/>
        <end position="84"/>
    </location>
</feature>
<dbReference type="EMBL" id="VXIV02002612">
    <property type="protein sequence ID" value="KAF6024137.1"/>
    <property type="molecule type" value="Genomic_DNA"/>
</dbReference>
<dbReference type="InterPro" id="IPR013783">
    <property type="entry name" value="Ig-like_fold"/>
</dbReference>
<feature type="region of interest" description="Disordered" evidence="1">
    <location>
        <begin position="50"/>
        <end position="92"/>
    </location>
</feature>
<dbReference type="InterPro" id="IPR014756">
    <property type="entry name" value="Ig_E-set"/>
</dbReference>
<evidence type="ECO:0000313" key="2">
    <source>
        <dbReference type="EMBL" id="KAF6024137.1"/>
    </source>
</evidence>
<dbReference type="Gene3D" id="2.60.40.10">
    <property type="entry name" value="Immunoglobulins"/>
    <property type="match status" value="1"/>
</dbReference>